<dbReference type="InterPro" id="IPR027417">
    <property type="entry name" value="P-loop_NTPase"/>
</dbReference>
<protein>
    <recommendedName>
        <fullName evidence="1">Phosphoribulokinase/uridine kinase domain-containing protein</fullName>
    </recommendedName>
</protein>
<dbReference type="EMBL" id="MHQN01000019">
    <property type="protein sequence ID" value="OHA03410.1"/>
    <property type="molecule type" value="Genomic_DNA"/>
</dbReference>
<evidence type="ECO:0000259" key="1">
    <source>
        <dbReference type="Pfam" id="PF00485"/>
    </source>
</evidence>
<reference evidence="2 3" key="1">
    <citation type="journal article" date="2016" name="Nat. Commun.">
        <title>Thousands of microbial genomes shed light on interconnected biogeochemical processes in an aquifer system.</title>
        <authorList>
            <person name="Anantharaman K."/>
            <person name="Brown C.T."/>
            <person name="Hug L.A."/>
            <person name="Sharon I."/>
            <person name="Castelle C.J."/>
            <person name="Probst A.J."/>
            <person name="Thomas B.C."/>
            <person name="Singh A."/>
            <person name="Wilkins M.J."/>
            <person name="Karaoz U."/>
            <person name="Brodie E.L."/>
            <person name="Williams K.H."/>
            <person name="Hubbard S.S."/>
            <person name="Banfield J.F."/>
        </authorList>
    </citation>
    <scope>NUCLEOTIDE SEQUENCE [LARGE SCALE GENOMIC DNA]</scope>
</reference>
<feature type="domain" description="Phosphoribulokinase/uridine kinase" evidence="1">
    <location>
        <begin position="21"/>
        <end position="153"/>
    </location>
</feature>
<evidence type="ECO:0000313" key="3">
    <source>
        <dbReference type="Proteomes" id="UP000177177"/>
    </source>
</evidence>
<name>A0A1G2KVE1_9BACT</name>
<dbReference type="Pfam" id="PF00485">
    <property type="entry name" value="PRK"/>
    <property type="match status" value="1"/>
</dbReference>
<dbReference type="Proteomes" id="UP000177177">
    <property type="component" value="Unassembled WGS sequence"/>
</dbReference>
<sequence>MKHGTLTDMILSHLVPGEIRILGVTGQAGAGKTSHIAPMIQSIAASKNYWAAILPLDAFFKFSSEERSQWLAEGEASGEEEAARRRDQMTWWDFQKAEDVLRTLHEGKPVNMTGVYNRADKGRLTGTIEITPEEKGGLLIFEGVATAHLATLHAVFYVHAPSVVRLDSLLERDKHRDREEALKRFALTEAFEQRYFQLHWKHIDVCVDNSRRNGVMPGDLPIFPKPESFKFS</sequence>
<accession>A0A1G2KVE1</accession>
<dbReference type="SUPFAM" id="SSF52540">
    <property type="entry name" value="P-loop containing nucleoside triphosphate hydrolases"/>
    <property type="match status" value="1"/>
</dbReference>
<organism evidence="2 3">
    <name type="scientific">Candidatus Sungbacteria bacterium RIFCSPHIGHO2_02_FULL_53_17</name>
    <dbReference type="NCBI Taxonomy" id="1802275"/>
    <lineage>
        <taxon>Bacteria</taxon>
        <taxon>Candidatus Sungiibacteriota</taxon>
    </lineage>
</organism>
<comment type="caution">
    <text evidence="2">The sequence shown here is derived from an EMBL/GenBank/DDBJ whole genome shotgun (WGS) entry which is preliminary data.</text>
</comment>
<dbReference type="Gene3D" id="3.40.50.300">
    <property type="entry name" value="P-loop containing nucleotide triphosphate hydrolases"/>
    <property type="match status" value="1"/>
</dbReference>
<gene>
    <name evidence="2" type="ORF">A3C92_01150</name>
</gene>
<dbReference type="InterPro" id="IPR006083">
    <property type="entry name" value="PRK/URK"/>
</dbReference>
<dbReference type="AlphaFoldDB" id="A0A1G2KVE1"/>
<dbReference type="GO" id="GO:0016301">
    <property type="term" value="F:kinase activity"/>
    <property type="evidence" value="ECO:0007669"/>
    <property type="project" value="InterPro"/>
</dbReference>
<evidence type="ECO:0000313" key="2">
    <source>
        <dbReference type="EMBL" id="OHA03410.1"/>
    </source>
</evidence>
<dbReference type="GO" id="GO:0005524">
    <property type="term" value="F:ATP binding"/>
    <property type="evidence" value="ECO:0007669"/>
    <property type="project" value="InterPro"/>
</dbReference>
<proteinExistence type="predicted"/>